<keyword evidence="2" id="KW-1185">Reference proteome</keyword>
<evidence type="ECO:0000313" key="2">
    <source>
        <dbReference type="Proteomes" id="UP000620124"/>
    </source>
</evidence>
<protein>
    <submittedName>
        <fullName evidence="1">Putative MFS transporter</fullName>
    </submittedName>
</protein>
<dbReference type="OrthoDB" id="2949637at2759"/>
<dbReference type="CDD" id="cd09917">
    <property type="entry name" value="F-box_SF"/>
    <property type="match status" value="1"/>
</dbReference>
<dbReference type="Proteomes" id="UP000620124">
    <property type="component" value="Unassembled WGS sequence"/>
</dbReference>
<dbReference type="SUPFAM" id="SSF81383">
    <property type="entry name" value="F-box domain"/>
    <property type="match status" value="1"/>
</dbReference>
<gene>
    <name evidence="1" type="ORF">MVEN_02430600</name>
</gene>
<organism evidence="1 2">
    <name type="scientific">Mycena venus</name>
    <dbReference type="NCBI Taxonomy" id="2733690"/>
    <lineage>
        <taxon>Eukaryota</taxon>
        <taxon>Fungi</taxon>
        <taxon>Dikarya</taxon>
        <taxon>Basidiomycota</taxon>
        <taxon>Agaricomycotina</taxon>
        <taxon>Agaricomycetes</taxon>
        <taxon>Agaricomycetidae</taxon>
        <taxon>Agaricales</taxon>
        <taxon>Marasmiineae</taxon>
        <taxon>Mycenaceae</taxon>
        <taxon>Mycena</taxon>
    </lineage>
</organism>
<accession>A0A8H7CB59</accession>
<name>A0A8H7CB59_9AGAR</name>
<evidence type="ECO:0000313" key="1">
    <source>
        <dbReference type="EMBL" id="KAF7330910.1"/>
    </source>
</evidence>
<comment type="caution">
    <text evidence="1">The sequence shown here is derived from an EMBL/GenBank/DDBJ whole genome shotgun (WGS) entry which is preliminary data.</text>
</comment>
<dbReference type="AlphaFoldDB" id="A0A8H7CB59"/>
<sequence length="227" mass="25886">MSMAARDTVLCMPELLELILARLPMRDLLVTAPLVSKAWQATTLTPVLQRALFFQPDPSPTEPVRNPLLAEMFPPFFTLEGQNPDRWPGTASALMSMPWAKASDAFRRKDASWRRMLVVQPTVRVLRITETSRGLRGIFERRAVLKLKDQFNLNMGLLYDLAVPLISRVPSVFCIHWHNGLACQGKDLTLAIIYAVDYRPRPQTFDERFHSDARKEVQVKFGAWVPV</sequence>
<dbReference type="EMBL" id="JACAZI010000032">
    <property type="protein sequence ID" value="KAF7330910.1"/>
    <property type="molecule type" value="Genomic_DNA"/>
</dbReference>
<dbReference type="InterPro" id="IPR036047">
    <property type="entry name" value="F-box-like_dom_sf"/>
</dbReference>
<reference evidence="1" key="1">
    <citation type="submission" date="2020-05" db="EMBL/GenBank/DDBJ databases">
        <title>Mycena genomes resolve the evolution of fungal bioluminescence.</title>
        <authorList>
            <person name="Tsai I.J."/>
        </authorList>
    </citation>
    <scope>NUCLEOTIDE SEQUENCE</scope>
    <source>
        <strain evidence="1">CCC161011</strain>
    </source>
</reference>
<proteinExistence type="predicted"/>